<evidence type="ECO:0000259" key="2">
    <source>
        <dbReference type="Pfam" id="PF08450"/>
    </source>
</evidence>
<protein>
    <recommendedName>
        <fullName evidence="2">SMP-30/Gluconolactonase/LRE-like region domain-containing protein</fullName>
    </recommendedName>
</protein>
<sequence>MKNKLLPKVVINKRNSIGEGILWHPDEKCVYWVDIPKATIFQYKPSTGVTREWKTGLPVGGFTIHEDGRLLLFMFEGAVRLWKDGKYETVIESLPEMKGNRFNDVVADPLGRVFCGVMSTDSTKGWVYRMDTNKTFTQVIENTGTANGMGFSNNEKKLFFCDSKTSDVSVFDYDKTTGEISNRKIILQTLRSESGSPDGLCVDSDDNIWVGQWDGSSIAQIDQNGCELQRIKFPTRKITTLCFGGEDLTNIYINSAGGDDIQQNGQLAGALFHLSLGIKGKYEYRSRLES</sequence>
<dbReference type="InterPro" id="IPR011042">
    <property type="entry name" value="6-blade_b-propeller_TolB-like"/>
</dbReference>
<dbReference type="Pfam" id="PF08450">
    <property type="entry name" value="SGL"/>
    <property type="match status" value="1"/>
</dbReference>
<proteinExistence type="inferred from homology"/>
<evidence type="ECO:0000313" key="3">
    <source>
        <dbReference type="EMBL" id="SVB57674.1"/>
    </source>
</evidence>
<dbReference type="Gene3D" id="2.120.10.30">
    <property type="entry name" value="TolB, C-terminal domain"/>
    <property type="match status" value="1"/>
</dbReference>
<reference evidence="3" key="1">
    <citation type="submission" date="2018-05" db="EMBL/GenBank/DDBJ databases">
        <authorList>
            <person name="Lanie J.A."/>
            <person name="Ng W.-L."/>
            <person name="Kazmierczak K.M."/>
            <person name="Andrzejewski T.M."/>
            <person name="Davidsen T.M."/>
            <person name="Wayne K.J."/>
            <person name="Tettelin H."/>
            <person name="Glass J.I."/>
            <person name="Rusch D."/>
            <person name="Podicherti R."/>
            <person name="Tsui H.-C.T."/>
            <person name="Winkler M.E."/>
        </authorList>
    </citation>
    <scope>NUCLEOTIDE SEQUENCE</scope>
</reference>
<dbReference type="PANTHER" id="PTHR10907">
    <property type="entry name" value="REGUCALCIN"/>
    <property type="match status" value="1"/>
</dbReference>
<dbReference type="InterPro" id="IPR013658">
    <property type="entry name" value="SGL"/>
</dbReference>
<dbReference type="SUPFAM" id="SSF63829">
    <property type="entry name" value="Calcium-dependent phosphotriesterase"/>
    <property type="match status" value="1"/>
</dbReference>
<dbReference type="AlphaFoldDB" id="A0A382F5Q8"/>
<dbReference type="InterPro" id="IPR005511">
    <property type="entry name" value="SMP-30"/>
</dbReference>
<feature type="domain" description="SMP-30/Gluconolactonase/LRE-like region" evidence="2">
    <location>
        <begin position="17"/>
        <end position="256"/>
    </location>
</feature>
<dbReference type="PANTHER" id="PTHR10907:SF47">
    <property type="entry name" value="REGUCALCIN"/>
    <property type="match status" value="1"/>
</dbReference>
<gene>
    <name evidence="3" type="ORF">METZ01_LOCUS210528</name>
</gene>
<evidence type="ECO:0000256" key="1">
    <source>
        <dbReference type="ARBA" id="ARBA00008853"/>
    </source>
</evidence>
<dbReference type="PRINTS" id="PR01790">
    <property type="entry name" value="SMP30FAMILY"/>
</dbReference>
<dbReference type="EMBL" id="UINC01047863">
    <property type="protein sequence ID" value="SVB57674.1"/>
    <property type="molecule type" value="Genomic_DNA"/>
</dbReference>
<comment type="similarity">
    <text evidence="1">Belongs to the SMP-30/CGR1 family.</text>
</comment>
<organism evidence="3">
    <name type="scientific">marine metagenome</name>
    <dbReference type="NCBI Taxonomy" id="408172"/>
    <lineage>
        <taxon>unclassified sequences</taxon>
        <taxon>metagenomes</taxon>
        <taxon>ecological metagenomes</taxon>
    </lineage>
</organism>
<accession>A0A382F5Q8</accession>
<dbReference type="GO" id="GO:0019853">
    <property type="term" value="P:L-ascorbic acid biosynthetic process"/>
    <property type="evidence" value="ECO:0007669"/>
    <property type="project" value="TreeGrafter"/>
</dbReference>
<name>A0A382F5Q8_9ZZZZ</name>
<dbReference type="GO" id="GO:0004341">
    <property type="term" value="F:gluconolactonase activity"/>
    <property type="evidence" value="ECO:0007669"/>
    <property type="project" value="TreeGrafter"/>
</dbReference>
<dbReference type="GO" id="GO:0005509">
    <property type="term" value="F:calcium ion binding"/>
    <property type="evidence" value="ECO:0007669"/>
    <property type="project" value="TreeGrafter"/>
</dbReference>